<reference evidence="1 2" key="1">
    <citation type="submission" date="2020-09" db="EMBL/GenBank/DDBJ databases">
        <title>De no assembly of potato wild relative species, Solanum commersonii.</title>
        <authorList>
            <person name="Cho K."/>
        </authorList>
    </citation>
    <scope>NUCLEOTIDE SEQUENCE [LARGE SCALE GENOMIC DNA]</scope>
    <source>
        <strain evidence="1">LZ3.2</strain>
        <tissue evidence="1">Leaf</tissue>
    </source>
</reference>
<dbReference type="AlphaFoldDB" id="A0A9J5YJV2"/>
<sequence>MIFWNIRSINTQKSFERLLDLNKRHHYSFIALMEPFQNSSELEHLKRKLGFDKAGVNQNGNRGALSKVEDDLKKFLRLEE</sequence>
<dbReference type="Proteomes" id="UP000824120">
    <property type="component" value="Chromosome 6"/>
</dbReference>
<evidence type="ECO:0000313" key="1">
    <source>
        <dbReference type="EMBL" id="KAG5600047.1"/>
    </source>
</evidence>
<comment type="caution">
    <text evidence="1">The sequence shown here is derived from an EMBL/GenBank/DDBJ whole genome shotgun (WGS) entry which is preliminary data.</text>
</comment>
<dbReference type="EMBL" id="JACXVP010000006">
    <property type="protein sequence ID" value="KAG5600047.1"/>
    <property type="molecule type" value="Genomic_DNA"/>
</dbReference>
<name>A0A9J5YJV2_SOLCO</name>
<dbReference type="OrthoDB" id="1325115at2759"/>
<organism evidence="1 2">
    <name type="scientific">Solanum commersonii</name>
    <name type="common">Commerson's wild potato</name>
    <name type="synonym">Commerson's nightshade</name>
    <dbReference type="NCBI Taxonomy" id="4109"/>
    <lineage>
        <taxon>Eukaryota</taxon>
        <taxon>Viridiplantae</taxon>
        <taxon>Streptophyta</taxon>
        <taxon>Embryophyta</taxon>
        <taxon>Tracheophyta</taxon>
        <taxon>Spermatophyta</taxon>
        <taxon>Magnoliopsida</taxon>
        <taxon>eudicotyledons</taxon>
        <taxon>Gunneridae</taxon>
        <taxon>Pentapetalae</taxon>
        <taxon>asterids</taxon>
        <taxon>lamiids</taxon>
        <taxon>Solanales</taxon>
        <taxon>Solanaceae</taxon>
        <taxon>Solanoideae</taxon>
        <taxon>Solaneae</taxon>
        <taxon>Solanum</taxon>
    </lineage>
</organism>
<evidence type="ECO:0000313" key="2">
    <source>
        <dbReference type="Proteomes" id="UP000824120"/>
    </source>
</evidence>
<gene>
    <name evidence="1" type="ORF">H5410_031417</name>
</gene>
<proteinExistence type="predicted"/>
<keyword evidence="2" id="KW-1185">Reference proteome</keyword>
<accession>A0A9J5YJV2</accession>
<protein>
    <submittedName>
        <fullName evidence="1">Uncharacterized protein</fullName>
    </submittedName>
</protein>